<dbReference type="EMBL" id="BMDC01000001">
    <property type="protein sequence ID" value="GGH56503.1"/>
    <property type="molecule type" value="Genomic_DNA"/>
</dbReference>
<dbReference type="PANTHER" id="PTHR10146:SF14">
    <property type="entry name" value="PYRIDOXAL PHOSPHATE HOMEOSTASIS PROTEIN"/>
    <property type="match status" value="1"/>
</dbReference>
<evidence type="ECO:0000256" key="3">
    <source>
        <dbReference type="PIRSR" id="PIRSR004848-1"/>
    </source>
</evidence>
<dbReference type="SUPFAM" id="SSF51419">
    <property type="entry name" value="PLP-binding barrel"/>
    <property type="match status" value="1"/>
</dbReference>
<dbReference type="RefSeq" id="WP_188358366.1">
    <property type="nucleotide sequence ID" value="NZ_BMDC01000001.1"/>
</dbReference>
<evidence type="ECO:0000313" key="7">
    <source>
        <dbReference type="EMBL" id="GGH56503.1"/>
    </source>
</evidence>
<dbReference type="AlphaFoldDB" id="A0A917IJM8"/>
<dbReference type="Proteomes" id="UP000600171">
    <property type="component" value="Unassembled WGS sequence"/>
</dbReference>
<evidence type="ECO:0000256" key="1">
    <source>
        <dbReference type="ARBA" id="ARBA00022898"/>
    </source>
</evidence>
<feature type="modified residue" description="N6-(pyridoxal phosphate)lysine" evidence="2 3">
    <location>
        <position position="47"/>
    </location>
</feature>
<protein>
    <recommendedName>
        <fullName evidence="2">Pyridoxal phosphate homeostasis protein</fullName>
        <shortName evidence="2">PLP homeostasis protein</shortName>
    </recommendedName>
</protein>
<dbReference type="InterPro" id="IPR011078">
    <property type="entry name" value="PyrdxlP_homeostasis"/>
</dbReference>
<evidence type="ECO:0000259" key="6">
    <source>
        <dbReference type="Pfam" id="PF01168"/>
    </source>
</evidence>
<dbReference type="PANTHER" id="PTHR10146">
    <property type="entry name" value="PROLINE SYNTHETASE CO-TRANSCRIBED BACTERIAL HOMOLOG PROTEIN"/>
    <property type="match status" value="1"/>
</dbReference>
<evidence type="ECO:0000313" key="8">
    <source>
        <dbReference type="Proteomes" id="UP000600171"/>
    </source>
</evidence>
<dbReference type="PIRSF" id="PIRSF004848">
    <property type="entry name" value="YBL036c_PLPDEIII"/>
    <property type="match status" value="1"/>
</dbReference>
<proteinExistence type="inferred from homology"/>
<evidence type="ECO:0000256" key="2">
    <source>
        <dbReference type="HAMAP-Rule" id="MF_02087"/>
    </source>
</evidence>
<comment type="similarity">
    <text evidence="2 4">Belongs to the pyridoxal phosphate-binding protein YggS/PROSC family.</text>
</comment>
<keyword evidence="5" id="KW-0175">Coiled coil</keyword>
<keyword evidence="8" id="KW-1185">Reference proteome</keyword>
<comment type="function">
    <text evidence="2">Pyridoxal 5'-phosphate (PLP)-binding protein, which is involved in PLP homeostasis.</text>
</comment>
<name>A0A917IJM8_9MICC</name>
<comment type="cofactor">
    <cofactor evidence="3">
        <name>pyridoxal 5'-phosphate</name>
        <dbReference type="ChEBI" id="CHEBI:597326"/>
    </cofactor>
</comment>
<organism evidence="7 8">
    <name type="scientific">Rothia aerolata</name>
    <dbReference type="NCBI Taxonomy" id="1812262"/>
    <lineage>
        <taxon>Bacteria</taxon>
        <taxon>Bacillati</taxon>
        <taxon>Actinomycetota</taxon>
        <taxon>Actinomycetes</taxon>
        <taxon>Micrococcales</taxon>
        <taxon>Micrococcaceae</taxon>
        <taxon>Rothia</taxon>
    </lineage>
</organism>
<feature type="coiled-coil region" evidence="5">
    <location>
        <begin position="1"/>
        <end position="28"/>
    </location>
</feature>
<accession>A0A917IJM8</accession>
<dbReference type="Gene3D" id="3.20.20.10">
    <property type="entry name" value="Alanine racemase"/>
    <property type="match status" value="1"/>
</dbReference>
<reference evidence="7 8" key="1">
    <citation type="journal article" date="2014" name="Int. J. Syst. Evol. Microbiol.">
        <title>Complete genome sequence of Corynebacterium casei LMG S-19264T (=DSM 44701T), isolated from a smear-ripened cheese.</title>
        <authorList>
            <consortium name="US DOE Joint Genome Institute (JGI-PGF)"/>
            <person name="Walter F."/>
            <person name="Albersmeier A."/>
            <person name="Kalinowski J."/>
            <person name="Ruckert C."/>
        </authorList>
    </citation>
    <scope>NUCLEOTIDE SEQUENCE [LARGE SCALE GENOMIC DNA]</scope>
    <source>
        <strain evidence="7 8">CCM 8669</strain>
    </source>
</reference>
<comment type="caution">
    <text evidence="7">The sequence shown here is derived from an EMBL/GenBank/DDBJ whole genome shotgun (WGS) entry which is preliminary data.</text>
</comment>
<dbReference type="InterPro" id="IPR029066">
    <property type="entry name" value="PLP-binding_barrel"/>
</dbReference>
<evidence type="ECO:0000256" key="5">
    <source>
        <dbReference type="SAM" id="Coils"/>
    </source>
</evidence>
<dbReference type="HAMAP" id="MF_02087">
    <property type="entry name" value="PLP_homeostasis"/>
    <property type="match status" value="1"/>
</dbReference>
<keyword evidence="1 2" id="KW-0663">Pyridoxal phosphate</keyword>
<dbReference type="CDD" id="cd00635">
    <property type="entry name" value="PLPDE_III_YBL036c_like"/>
    <property type="match status" value="1"/>
</dbReference>
<feature type="domain" description="Alanine racemase N-terminal" evidence="6">
    <location>
        <begin position="38"/>
        <end position="264"/>
    </location>
</feature>
<dbReference type="Pfam" id="PF01168">
    <property type="entry name" value="Ala_racemase_N"/>
    <property type="match status" value="1"/>
</dbReference>
<sequence>MEYSTQRYQELSENLKAIQRKIAEAATDLSGVRTTDSPQPKLTVVTKFFPASDVAALYDAGVRRVGENRDQEAASKAQELTEHVAGREPLRWSYIGQLQTNKAKSVVKYAADVHSVDRASLVKALGKAYANQLARFEAGEAQAPAAYELGGLQCLIQVNLDDDVAPGHAAQGARGGASEEEVLALAELLENTEGLSCGGVMAVAPLGADADQAFEKLYGISQKLQADYPHAREISAGMSGDLAAAIRWGSTNVRVGSQIMGSRPLVN</sequence>
<dbReference type="InterPro" id="IPR001608">
    <property type="entry name" value="Ala_racemase_N"/>
</dbReference>
<dbReference type="NCBIfam" id="TIGR00044">
    <property type="entry name" value="YggS family pyridoxal phosphate-dependent enzyme"/>
    <property type="match status" value="1"/>
</dbReference>
<dbReference type="GO" id="GO:0030170">
    <property type="term" value="F:pyridoxal phosphate binding"/>
    <property type="evidence" value="ECO:0007669"/>
    <property type="project" value="UniProtKB-UniRule"/>
</dbReference>
<gene>
    <name evidence="7" type="ORF">GCM10007359_00680</name>
</gene>
<evidence type="ECO:0000256" key="4">
    <source>
        <dbReference type="RuleBase" id="RU004514"/>
    </source>
</evidence>